<evidence type="ECO:0000313" key="1">
    <source>
        <dbReference type="EMBL" id="HGZ60251.1"/>
    </source>
</evidence>
<organism evidence="1">
    <name type="scientific">Fervidicoccus fontis</name>
    <dbReference type="NCBI Taxonomy" id="683846"/>
    <lineage>
        <taxon>Archaea</taxon>
        <taxon>Thermoproteota</taxon>
        <taxon>Thermoprotei</taxon>
        <taxon>Fervidicoccales</taxon>
        <taxon>Fervidicoccaceae</taxon>
        <taxon>Fervidicoccus</taxon>
    </lineage>
</organism>
<protein>
    <submittedName>
        <fullName evidence="1">Uncharacterized protein</fullName>
    </submittedName>
</protein>
<reference evidence="1" key="1">
    <citation type="journal article" date="2020" name="mSystems">
        <title>Genome- and Community-Level Interaction Insights into Carbon Utilization and Element Cycling Functions of Hydrothermarchaeota in Hydrothermal Sediment.</title>
        <authorList>
            <person name="Zhou Z."/>
            <person name="Liu Y."/>
            <person name="Xu W."/>
            <person name="Pan J."/>
            <person name="Luo Z.H."/>
            <person name="Li M."/>
        </authorList>
    </citation>
    <scope>NUCLEOTIDE SEQUENCE [LARGE SCALE GENOMIC DNA]</scope>
    <source>
        <strain evidence="1">SpSt-885</strain>
    </source>
</reference>
<dbReference type="AlphaFoldDB" id="A0A7J3SKV0"/>
<accession>A0A7J3SKV0</accession>
<comment type="caution">
    <text evidence="1">The sequence shown here is derived from an EMBL/GenBank/DDBJ whole genome shotgun (WGS) entry which is preliminary data.</text>
</comment>
<sequence>MSVEGEDKNPLIPFTITDWDVSLDTSIVIHLYDCGQENLLFSHFKSLYIYEYLYSRELKRKANQSVIERFSRDVDIGKIKIVRDRHLREIGFYTVFEERFFEWLDVFGLADKGEAKAAALAQALGIRFLATDDEKKFGPYDILLRRPDEGVIPLTFYELLVFQCLKGDLHTKDLYHEFEAITSTFGVPPDFIGHMKRVYRRFWDDPTPRDSHLLQELRRRYNCSQIQIEQIQSYLNRLRT</sequence>
<proteinExistence type="predicted"/>
<gene>
    <name evidence="1" type="ORF">ENW83_03475</name>
</gene>
<dbReference type="EMBL" id="DTLS01000094">
    <property type="protein sequence ID" value="HGZ60251.1"/>
    <property type="molecule type" value="Genomic_DNA"/>
</dbReference>
<name>A0A7J3SKV0_9CREN</name>